<evidence type="ECO:0000256" key="5">
    <source>
        <dbReference type="ARBA" id="ARBA00023004"/>
    </source>
</evidence>
<evidence type="ECO:0000256" key="3">
    <source>
        <dbReference type="ARBA" id="ARBA00022723"/>
    </source>
</evidence>
<keyword evidence="9" id="KW-1185">Reference proteome</keyword>
<dbReference type="SUPFAM" id="SSF48264">
    <property type="entry name" value="Cytochrome P450"/>
    <property type="match status" value="1"/>
</dbReference>
<reference evidence="8" key="1">
    <citation type="submission" date="2020-11" db="EMBL/GenBank/DDBJ databases">
        <authorList>
            <person name="Tran Van P."/>
        </authorList>
    </citation>
    <scope>NUCLEOTIDE SEQUENCE</scope>
</reference>
<keyword evidence="2" id="KW-0349">Heme</keyword>
<feature type="domain" description="Methyltransferase" evidence="7">
    <location>
        <begin position="106"/>
        <end position="232"/>
    </location>
</feature>
<protein>
    <recommendedName>
        <fullName evidence="7">Methyltransferase domain-containing protein</fullName>
    </recommendedName>
</protein>
<keyword evidence="3" id="KW-0479">Metal-binding</keyword>
<dbReference type="InterPro" id="IPR025714">
    <property type="entry name" value="Methyltranfer_dom"/>
</dbReference>
<evidence type="ECO:0000256" key="6">
    <source>
        <dbReference type="ARBA" id="ARBA00023033"/>
    </source>
</evidence>
<evidence type="ECO:0000256" key="2">
    <source>
        <dbReference type="ARBA" id="ARBA00022617"/>
    </source>
</evidence>
<dbReference type="GO" id="GO:0020037">
    <property type="term" value="F:heme binding"/>
    <property type="evidence" value="ECO:0007669"/>
    <property type="project" value="InterPro"/>
</dbReference>
<dbReference type="EMBL" id="CAJPIZ010011571">
    <property type="protein sequence ID" value="CAG2113219.1"/>
    <property type="molecule type" value="Genomic_DNA"/>
</dbReference>
<name>A0A7R9L0G1_9ACAR</name>
<evidence type="ECO:0000259" key="7">
    <source>
        <dbReference type="Pfam" id="PF13847"/>
    </source>
</evidence>
<keyword evidence="5" id="KW-0408">Iron</keyword>
<dbReference type="InterPro" id="IPR001128">
    <property type="entry name" value="Cyt_P450"/>
</dbReference>
<dbReference type="Gene3D" id="1.10.630.10">
    <property type="entry name" value="Cytochrome P450"/>
    <property type="match status" value="1"/>
</dbReference>
<dbReference type="InterPro" id="IPR050705">
    <property type="entry name" value="Cytochrome_P450_3A"/>
</dbReference>
<dbReference type="AlphaFoldDB" id="A0A7R9L0G1"/>
<dbReference type="Pfam" id="PF13847">
    <property type="entry name" value="Methyltransf_31"/>
    <property type="match status" value="1"/>
</dbReference>
<gene>
    <name evidence="8" type="ORF">OSB1V03_LOCUS13191</name>
</gene>
<evidence type="ECO:0000313" key="8">
    <source>
        <dbReference type="EMBL" id="CAD7632789.1"/>
    </source>
</evidence>
<keyword evidence="4" id="KW-0560">Oxidoreductase</keyword>
<organism evidence="8">
    <name type="scientific">Medioppia subpectinata</name>
    <dbReference type="NCBI Taxonomy" id="1979941"/>
    <lineage>
        <taxon>Eukaryota</taxon>
        <taxon>Metazoa</taxon>
        <taxon>Ecdysozoa</taxon>
        <taxon>Arthropoda</taxon>
        <taxon>Chelicerata</taxon>
        <taxon>Arachnida</taxon>
        <taxon>Acari</taxon>
        <taxon>Acariformes</taxon>
        <taxon>Sarcoptiformes</taxon>
        <taxon>Oribatida</taxon>
        <taxon>Brachypylina</taxon>
        <taxon>Oppioidea</taxon>
        <taxon>Oppiidae</taxon>
        <taxon>Medioppia</taxon>
    </lineage>
</organism>
<evidence type="ECO:0000313" key="9">
    <source>
        <dbReference type="Proteomes" id="UP000759131"/>
    </source>
</evidence>
<dbReference type="Pfam" id="PF00067">
    <property type="entry name" value="p450"/>
    <property type="match status" value="1"/>
</dbReference>
<comment type="similarity">
    <text evidence="1">Belongs to the cytochrome P450 family.</text>
</comment>
<dbReference type="SUPFAM" id="SSF53335">
    <property type="entry name" value="S-adenosyl-L-methionine-dependent methyltransferases"/>
    <property type="match status" value="1"/>
</dbReference>
<dbReference type="PANTHER" id="PTHR24302">
    <property type="entry name" value="CYTOCHROME P450 FAMILY 3"/>
    <property type="match status" value="1"/>
</dbReference>
<dbReference type="GO" id="GO:0008395">
    <property type="term" value="F:steroid hydroxylase activity"/>
    <property type="evidence" value="ECO:0007669"/>
    <property type="project" value="TreeGrafter"/>
</dbReference>
<evidence type="ECO:0000256" key="4">
    <source>
        <dbReference type="ARBA" id="ARBA00023002"/>
    </source>
</evidence>
<proteinExistence type="inferred from homology"/>
<dbReference type="Proteomes" id="UP000759131">
    <property type="component" value="Unassembled WGS sequence"/>
</dbReference>
<dbReference type="GO" id="GO:0005506">
    <property type="term" value="F:iron ion binding"/>
    <property type="evidence" value="ECO:0007669"/>
    <property type="project" value="InterPro"/>
</dbReference>
<dbReference type="PANTHER" id="PTHR24302:SF15">
    <property type="entry name" value="FATTY-ACID PEROXYGENASE"/>
    <property type="match status" value="1"/>
</dbReference>
<dbReference type="EMBL" id="OC866146">
    <property type="protein sequence ID" value="CAD7632789.1"/>
    <property type="molecule type" value="Genomic_DNA"/>
</dbReference>
<sequence>MVVGGVLGGLAFAICGFYHHPIVTGDTKRYEGYLPYKKELDVHTGGEYELLLLDDGDKSAAHEAIKGMDLRQGGAYVSIVYTDDTGKLVGVTHNVVSPNTLQYNIIVDIGCGTGYLCELLAQSVKHKRIIEHILSIDIDPQMISYANTNHKSVQSINYWLQDMSQPWDELSPEIRALVSSVSLIVSNIAIQWFADKRRFMDVVNKLLAPKGHFVANYVLTPDIMARVSDDQHKQYDLHYEIPTMDEQINMMKLACIDAGVFVEKLYSTRNFDFFTKQGIGGPRPWPGVGNLWEMYFTSMPDLELKRYKKYGKLYGVFEGNKPILRIGDPELVKQIMVKDFHVFQTRRPDSNATHPVRDLVIPQSQGESWRRMRNTATISFSTAKLRRTATVINRSVDGFMAALRDKSLPNRVVDMKYWYATYAMDVTANCIIGATTRAYTDPNDPIVVNARNTFKPTYWHYLASMLFSNWLLNVLNIHSERNDKSINFFCQFTRELVRLKEKEEREGSSMGGEFIDFISALRRRNRVDRRLDASNSSEGT</sequence>
<dbReference type="CDD" id="cd02440">
    <property type="entry name" value="AdoMet_MTases"/>
    <property type="match status" value="1"/>
</dbReference>
<dbReference type="OrthoDB" id="66144at2759"/>
<accession>A0A7R9L0G1</accession>
<dbReference type="InterPro" id="IPR036396">
    <property type="entry name" value="Cyt_P450_sf"/>
</dbReference>
<keyword evidence="6" id="KW-0503">Monooxygenase</keyword>
<dbReference type="Gene3D" id="3.40.50.150">
    <property type="entry name" value="Vaccinia Virus protein VP39"/>
    <property type="match status" value="1"/>
</dbReference>
<dbReference type="InterPro" id="IPR029063">
    <property type="entry name" value="SAM-dependent_MTases_sf"/>
</dbReference>
<dbReference type="GO" id="GO:0016705">
    <property type="term" value="F:oxidoreductase activity, acting on paired donors, with incorporation or reduction of molecular oxygen"/>
    <property type="evidence" value="ECO:0007669"/>
    <property type="project" value="InterPro"/>
</dbReference>
<evidence type="ECO:0000256" key="1">
    <source>
        <dbReference type="ARBA" id="ARBA00010617"/>
    </source>
</evidence>